<organism evidence="1 2">
    <name type="scientific">Helianthus annuus</name>
    <name type="common">Common sunflower</name>
    <dbReference type="NCBI Taxonomy" id="4232"/>
    <lineage>
        <taxon>Eukaryota</taxon>
        <taxon>Viridiplantae</taxon>
        <taxon>Streptophyta</taxon>
        <taxon>Embryophyta</taxon>
        <taxon>Tracheophyta</taxon>
        <taxon>Spermatophyta</taxon>
        <taxon>Magnoliopsida</taxon>
        <taxon>eudicotyledons</taxon>
        <taxon>Gunneridae</taxon>
        <taxon>Pentapetalae</taxon>
        <taxon>asterids</taxon>
        <taxon>campanulids</taxon>
        <taxon>Asterales</taxon>
        <taxon>Asteraceae</taxon>
        <taxon>Asteroideae</taxon>
        <taxon>Heliantheae alliance</taxon>
        <taxon>Heliantheae</taxon>
        <taxon>Helianthus</taxon>
    </lineage>
</organism>
<accession>A0A9K3I307</accession>
<comment type="caution">
    <text evidence="1">The sequence shown here is derived from an EMBL/GenBank/DDBJ whole genome shotgun (WGS) entry which is preliminary data.</text>
</comment>
<proteinExistence type="predicted"/>
<dbReference type="AlphaFoldDB" id="A0A9K3I307"/>
<name>A0A9K3I307_HELAN</name>
<reference evidence="1" key="2">
    <citation type="submission" date="2020-06" db="EMBL/GenBank/DDBJ databases">
        <title>Helianthus annuus Genome sequencing and assembly Release 2.</title>
        <authorList>
            <person name="Gouzy J."/>
            <person name="Langlade N."/>
            <person name="Munos S."/>
        </authorList>
    </citation>
    <scope>NUCLEOTIDE SEQUENCE</scope>
    <source>
        <tissue evidence="1">Leaves</tissue>
    </source>
</reference>
<protein>
    <submittedName>
        <fullName evidence="1">Uncharacterized protein</fullName>
    </submittedName>
</protein>
<evidence type="ECO:0000313" key="2">
    <source>
        <dbReference type="Proteomes" id="UP000215914"/>
    </source>
</evidence>
<keyword evidence="2" id="KW-1185">Reference proteome</keyword>
<sequence length="51" mass="5834">MIWWQSRISYPPPLHITFAPPIHRRCSAPPLLGLDTLHQSILSTSVRARTN</sequence>
<gene>
    <name evidence="1" type="ORF">HanXRQr2_Chr09g0370451</name>
</gene>
<reference evidence="1" key="1">
    <citation type="journal article" date="2017" name="Nature">
        <title>The sunflower genome provides insights into oil metabolism, flowering and Asterid evolution.</title>
        <authorList>
            <person name="Badouin H."/>
            <person name="Gouzy J."/>
            <person name="Grassa C.J."/>
            <person name="Murat F."/>
            <person name="Staton S.E."/>
            <person name="Cottret L."/>
            <person name="Lelandais-Briere C."/>
            <person name="Owens G.L."/>
            <person name="Carrere S."/>
            <person name="Mayjonade B."/>
            <person name="Legrand L."/>
            <person name="Gill N."/>
            <person name="Kane N.C."/>
            <person name="Bowers J.E."/>
            <person name="Hubner S."/>
            <person name="Bellec A."/>
            <person name="Berard A."/>
            <person name="Berges H."/>
            <person name="Blanchet N."/>
            <person name="Boniface M.C."/>
            <person name="Brunel D."/>
            <person name="Catrice O."/>
            <person name="Chaidir N."/>
            <person name="Claudel C."/>
            <person name="Donnadieu C."/>
            <person name="Faraut T."/>
            <person name="Fievet G."/>
            <person name="Helmstetter N."/>
            <person name="King M."/>
            <person name="Knapp S.J."/>
            <person name="Lai Z."/>
            <person name="Le Paslier M.C."/>
            <person name="Lippi Y."/>
            <person name="Lorenzon L."/>
            <person name="Mandel J.R."/>
            <person name="Marage G."/>
            <person name="Marchand G."/>
            <person name="Marquand E."/>
            <person name="Bret-Mestries E."/>
            <person name="Morien E."/>
            <person name="Nambeesan S."/>
            <person name="Nguyen T."/>
            <person name="Pegot-Espagnet P."/>
            <person name="Pouilly N."/>
            <person name="Raftis F."/>
            <person name="Sallet E."/>
            <person name="Schiex T."/>
            <person name="Thomas J."/>
            <person name="Vandecasteele C."/>
            <person name="Vares D."/>
            <person name="Vear F."/>
            <person name="Vautrin S."/>
            <person name="Crespi M."/>
            <person name="Mangin B."/>
            <person name="Burke J.M."/>
            <person name="Salse J."/>
            <person name="Munos S."/>
            <person name="Vincourt P."/>
            <person name="Rieseberg L.H."/>
            <person name="Langlade N.B."/>
        </authorList>
    </citation>
    <scope>NUCLEOTIDE SEQUENCE</scope>
    <source>
        <tissue evidence="1">Leaves</tissue>
    </source>
</reference>
<evidence type="ECO:0000313" key="1">
    <source>
        <dbReference type="EMBL" id="KAF5789373.1"/>
    </source>
</evidence>
<dbReference type="Proteomes" id="UP000215914">
    <property type="component" value="Unassembled WGS sequence"/>
</dbReference>
<dbReference type="EMBL" id="MNCJ02000324">
    <property type="protein sequence ID" value="KAF5789373.1"/>
    <property type="molecule type" value="Genomic_DNA"/>
</dbReference>
<dbReference type="Gramene" id="mRNA:HanXRQr2_Chr09g0370451">
    <property type="protein sequence ID" value="mRNA:HanXRQr2_Chr09g0370451"/>
    <property type="gene ID" value="HanXRQr2_Chr09g0370451"/>
</dbReference>